<dbReference type="EMBL" id="CP102173">
    <property type="protein sequence ID" value="UUP13784.1"/>
    <property type="molecule type" value="Genomic_DNA"/>
</dbReference>
<dbReference type="Proteomes" id="UP001316184">
    <property type="component" value="Chromosome"/>
</dbReference>
<evidence type="ECO:0000313" key="2">
    <source>
        <dbReference type="EMBL" id="UUP13784.1"/>
    </source>
</evidence>
<evidence type="ECO:0000256" key="1">
    <source>
        <dbReference type="SAM" id="MobiDB-lite"/>
    </source>
</evidence>
<proteinExistence type="predicted"/>
<dbReference type="RefSeq" id="WP_232402629.1">
    <property type="nucleotide sequence ID" value="NZ_CP102173.1"/>
</dbReference>
<keyword evidence="3" id="KW-1185">Reference proteome</keyword>
<gene>
    <name evidence="2" type="ORF">NQV15_00265</name>
</gene>
<sequence length="60" mass="6259">MSETQNEPEQADVPHLDPTGFGPETIDGKRPPGTEAQTPSADSDPGDPDLETGPNDEPSS</sequence>
<protein>
    <submittedName>
        <fullName evidence="2">Uncharacterized protein</fullName>
    </submittedName>
</protein>
<organism evidence="2 3">
    <name type="scientific">Aeromicrobium wangtongii</name>
    <dbReference type="NCBI Taxonomy" id="2969247"/>
    <lineage>
        <taxon>Bacteria</taxon>
        <taxon>Bacillati</taxon>
        <taxon>Actinomycetota</taxon>
        <taxon>Actinomycetes</taxon>
        <taxon>Propionibacteriales</taxon>
        <taxon>Nocardioidaceae</taxon>
        <taxon>Aeromicrobium</taxon>
    </lineage>
</organism>
<name>A0ABY5M9Z4_9ACTN</name>
<evidence type="ECO:0000313" key="3">
    <source>
        <dbReference type="Proteomes" id="UP001316184"/>
    </source>
</evidence>
<accession>A0ABY5M9Z4</accession>
<feature type="region of interest" description="Disordered" evidence="1">
    <location>
        <begin position="1"/>
        <end position="60"/>
    </location>
</feature>
<reference evidence="2 3" key="1">
    <citation type="submission" date="2022-08" db="EMBL/GenBank/DDBJ databases">
        <title>novel species in genus Aeromicrobium.</title>
        <authorList>
            <person name="Ye L."/>
        </authorList>
    </citation>
    <scope>NUCLEOTIDE SEQUENCE [LARGE SCALE GENOMIC DNA]</scope>
    <source>
        <strain evidence="3">zg-Y1379</strain>
    </source>
</reference>